<sequence>MTNSSIYYVTQPPPSGFLDVEDLQKIGLKSVRNTAKRRVAAQIQGISQKMEENLSSTPFLYLFQSLNANGSRN</sequence>
<evidence type="ECO:0000313" key="2">
    <source>
        <dbReference type="Proteomes" id="UP000886595"/>
    </source>
</evidence>
<dbReference type="AlphaFoldDB" id="A0A8X8BD46"/>
<keyword evidence="2" id="KW-1185">Reference proteome</keyword>
<reference evidence="1 2" key="1">
    <citation type="submission" date="2020-02" db="EMBL/GenBank/DDBJ databases">
        <authorList>
            <person name="Ma Q."/>
            <person name="Huang Y."/>
            <person name="Song X."/>
            <person name="Pei D."/>
        </authorList>
    </citation>
    <scope>NUCLEOTIDE SEQUENCE [LARGE SCALE GENOMIC DNA]</scope>
    <source>
        <strain evidence="1">Sxm20200214</strain>
        <tissue evidence="1">Leaf</tissue>
    </source>
</reference>
<evidence type="ECO:0000313" key="1">
    <source>
        <dbReference type="EMBL" id="KAG2330023.1"/>
    </source>
</evidence>
<protein>
    <submittedName>
        <fullName evidence="1">Uncharacterized protein</fullName>
    </submittedName>
</protein>
<comment type="caution">
    <text evidence="1">The sequence shown here is derived from an EMBL/GenBank/DDBJ whole genome shotgun (WGS) entry which is preliminary data.</text>
</comment>
<gene>
    <name evidence="1" type="ORF">Bca52824_001203</name>
</gene>
<dbReference type="Proteomes" id="UP000886595">
    <property type="component" value="Unassembled WGS sequence"/>
</dbReference>
<name>A0A8X8BD46_BRACI</name>
<dbReference type="EMBL" id="JAAMPC010000001">
    <property type="protein sequence ID" value="KAG2330023.1"/>
    <property type="molecule type" value="Genomic_DNA"/>
</dbReference>
<dbReference type="OrthoDB" id="3907302at2759"/>
<proteinExistence type="predicted"/>
<organism evidence="1 2">
    <name type="scientific">Brassica carinata</name>
    <name type="common">Ethiopian mustard</name>
    <name type="synonym">Abyssinian cabbage</name>
    <dbReference type="NCBI Taxonomy" id="52824"/>
    <lineage>
        <taxon>Eukaryota</taxon>
        <taxon>Viridiplantae</taxon>
        <taxon>Streptophyta</taxon>
        <taxon>Embryophyta</taxon>
        <taxon>Tracheophyta</taxon>
        <taxon>Spermatophyta</taxon>
        <taxon>Magnoliopsida</taxon>
        <taxon>eudicotyledons</taxon>
        <taxon>Gunneridae</taxon>
        <taxon>Pentapetalae</taxon>
        <taxon>rosids</taxon>
        <taxon>malvids</taxon>
        <taxon>Brassicales</taxon>
        <taxon>Brassicaceae</taxon>
        <taxon>Brassiceae</taxon>
        <taxon>Brassica</taxon>
    </lineage>
</organism>
<accession>A0A8X8BD46</accession>